<name>A0A7W7WU14_9PSEU</name>
<sequence>MNSKPLPQWEPIGGIGSGVFEAPDPEGSMWRLWAVDDPDPGAPFPRGYRLARCDDLDDSDFISGEHGLYYVLDTAGMRITGQRGPDPRGGQMTDTRPHAPGDIVAELSALLVDPEVVDLAALAAVVGDDPDRARYALGVEYGAEFHPRTAVVDLLRAVIDRAGQCWAAWSDTHRCTANADGVHRCTDADLRSSVHDHWCPCYHLRISEAEVPWELAGLVGRTYAPRRPYRDGFAPDPAHTP</sequence>
<dbReference type="RefSeq" id="WP_184666530.1">
    <property type="nucleotide sequence ID" value="NZ_BAABAI010000034.1"/>
</dbReference>
<dbReference type="AlphaFoldDB" id="A0A7W7WU14"/>
<reference evidence="1 2" key="1">
    <citation type="submission" date="2020-08" db="EMBL/GenBank/DDBJ databases">
        <title>Sequencing the genomes of 1000 actinobacteria strains.</title>
        <authorList>
            <person name="Klenk H.-P."/>
        </authorList>
    </citation>
    <scope>NUCLEOTIDE SEQUENCE [LARGE SCALE GENOMIC DNA]</scope>
    <source>
        <strain evidence="1 2">DSM 45084</strain>
    </source>
</reference>
<protein>
    <submittedName>
        <fullName evidence="1">Uncharacterized protein</fullName>
    </submittedName>
</protein>
<proteinExistence type="predicted"/>
<dbReference type="EMBL" id="JACHJS010000001">
    <property type="protein sequence ID" value="MBB4963785.1"/>
    <property type="molecule type" value="Genomic_DNA"/>
</dbReference>
<gene>
    <name evidence="1" type="ORF">F4559_001144</name>
</gene>
<keyword evidence="2" id="KW-1185">Reference proteome</keyword>
<comment type="caution">
    <text evidence="1">The sequence shown here is derived from an EMBL/GenBank/DDBJ whole genome shotgun (WGS) entry which is preliminary data.</text>
</comment>
<evidence type="ECO:0000313" key="1">
    <source>
        <dbReference type="EMBL" id="MBB4963785.1"/>
    </source>
</evidence>
<dbReference type="Proteomes" id="UP000542674">
    <property type="component" value="Unassembled WGS sequence"/>
</dbReference>
<evidence type="ECO:0000313" key="2">
    <source>
        <dbReference type="Proteomes" id="UP000542674"/>
    </source>
</evidence>
<accession>A0A7W7WU14</accession>
<organism evidence="1 2">
    <name type="scientific">Saccharothrix violaceirubra</name>
    <dbReference type="NCBI Taxonomy" id="413306"/>
    <lineage>
        <taxon>Bacteria</taxon>
        <taxon>Bacillati</taxon>
        <taxon>Actinomycetota</taxon>
        <taxon>Actinomycetes</taxon>
        <taxon>Pseudonocardiales</taxon>
        <taxon>Pseudonocardiaceae</taxon>
        <taxon>Saccharothrix</taxon>
    </lineage>
</organism>